<evidence type="ECO:0000313" key="5">
    <source>
        <dbReference type="Proteomes" id="UP000193834"/>
    </source>
</evidence>
<evidence type="ECO:0008006" key="6">
    <source>
        <dbReference type="Google" id="ProtNLM"/>
    </source>
</evidence>
<dbReference type="InterPro" id="IPR053145">
    <property type="entry name" value="AB_hydrolase_Est10"/>
</dbReference>
<dbReference type="SUPFAM" id="SSF55383">
    <property type="entry name" value="Copper amine oxidase, domain N"/>
    <property type="match status" value="1"/>
</dbReference>
<reference evidence="4 5" key="1">
    <citation type="submission" date="2017-04" db="EMBL/GenBank/DDBJ databases">
        <authorList>
            <person name="Afonso C.L."/>
            <person name="Miller P.J."/>
            <person name="Scott M.A."/>
            <person name="Spackman E."/>
            <person name="Goraichik I."/>
            <person name="Dimitrov K.M."/>
            <person name="Suarez D.L."/>
            <person name="Swayne D.E."/>
        </authorList>
    </citation>
    <scope>NUCLEOTIDE SEQUENCE [LARGE SCALE GENOMIC DNA]</scope>
    <source>
        <strain evidence="4 5">11</strain>
    </source>
</reference>
<proteinExistence type="predicted"/>
<accession>A0A1X7K603</accession>
<evidence type="ECO:0000259" key="3">
    <source>
        <dbReference type="Pfam" id="PF12146"/>
    </source>
</evidence>
<evidence type="ECO:0000256" key="1">
    <source>
        <dbReference type="SAM" id="SignalP"/>
    </source>
</evidence>
<dbReference type="InterPro" id="IPR012854">
    <property type="entry name" value="Cu_amine_oxidase-like_N"/>
</dbReference>
<feature type="domain" description="Serine aminopeptidase S33" evidence="3">
    <location>
        <begin position="362"/>
        <end position="544"/>
    </location>
</feature>
<protein>
    <recommendedName>
        <fullName evidence="6">Serine aminopeptidase S33 domain-containing protein</fullName>
    </recommendedName>
</protein>
<dbReference type="PANTHER" id="PTHR43265:SF1">
    <property type="entry name" value="ESTERASE ESTD"/>
    <property type="match status" value="1"/>
</dbReference>
<sequence>MMRPQHWSFVLAMSLFVGALSPTVEAQPSDEKLKLSKSSVTAAAVQAEQGYIPLRQAVESIGAYVEWDSLTQSVKVTYGERVWKLTKNERKSMLNDAVYELKHPLSTINHEGQSLLAVTWHDLKAALEVSGEWKDGRIAADASDNKALAGQFTYALRKAMTSSPSSAADLQPLSSTFNAQLQEALPQAALQQMVQQIQALYGTPARLASVEVKDVGSSIHVNAMIKTTKQGMIPAELRVKDGLIRDIYFPMFPSTGYQAPSYDKAEQYKEEDILIGEGANALPGTLTLPAKGEGPYPVVVLVHGSGQNDRDESIGAGKPFRDLAVGLAQEGVATIRYEKRTREYPITSSLQPNFTVNDETTKDAIVALAWAKGDKRLDHKGLYVLGHSQGGMLVPRIIEQDQDGLIRGAIVAAAPAGPLEDLMLKQYEAALARGKQAGLPEASIAQLEAQVEQMKQMLALIKNKDVSIDNLPADYPLPMAAWWMDFRNYYGGEVAKDQKTPLFIIQGSNDVQVGKENLDEWKAALAHRSNIEYKLYDKLNHLFIASEKPSTGEEYFLPGNVPLEVIKDIAAWVGSSK</sequence>
<dbReference type="Gene3D" id="3.30.457.10">
    <property type="entry name" value="Copper amine oxidase-like, N-terminal domain"/>
    <property type="match status" value="1"/>
</dbReference>
<feature type="chain" id="PRO_5013140983" description="Serine aminopeptidase S33 domain-containing protein" evidence="1">
    <location>
        <begin position="27"/>
        <end position="577"/>
    </location>
</feature>
<dbReference type="Gene3D" id="3.40.50.1820">
    <property type="entry name" value="alpha/beta hydrolase"/>
    <property type="match status" value="1"/>
</dbReference>
<dbReference type="GO" id="GO:0052689">
    <property type="term" value="F:carboxylic ester hydrolase activity"/>
    <property type="evidence" value="ECO:0007669"/>
    <property type="project" value="TreeGrafter"/>
</dbReference>
<evidence type="ECO:0000259" key="2">
    <source>
        <dbReference type="Pfam" id="PF07833"/>
    </source>
</evidence>
<keyword evidence="5" id="KW-1185">Reference proteome</keyword>
<feature type="signal peptide" evidence="1">
    <location>
        <begin position="1"/>
        <end position="26"/>
    </location>
</feature>
<dbReference type="SUPFAM" id="SSF53474">
    <property type="entry name" value="alpha/beta-Hydrolases"/>
    <property type="match status" value="1"/>
</dbReference>
<evidence type="ECO:0000313" key="4">
    <source>
        <dbReference type="EMBL" id="SMG36398.1"/>
    </source>
</evidence>
<dbReference type="InterPro" id="IPR022742">
    <property type="entry name" value="Hydrolase_4"/>
</dbReference>
<dbReference type="RefSeq" id="WP_244903361.1">
    <property type="nucleotide sequence ID" value="NZ_FXAZ01000002.1"/>
</dbReference>
<dbReference type="AlphaFoldDB" id="A0A1X7K603"/>
<name>A0A1X7K603_9BACL</name>
<dbReference type="Proteomes" id="UP000193834">
    <property type="component" value="Unassembled WGS sequence"/>
</dbReference>
<organism evidence="4 5">
    <name type="scientific">Paenibacillus aquistagni</name>
    <dbReference type="NCBI Taxonomy" id="1852522"/>
    <lineage>
        <taxon>Bacteria</taxon>
        <taxon>Bacillati</taxon>
        <taxon>Bacillota</taxon>
        <taxon>Bacilli</taxon>
        <taxon>Bacillales</taxon>
        <taxon>Paenibacillaceae</taxon>
        <taxon>Paenibacillus</taxon>
    </lineage>
</organism>
<dbReference type="Pfam" id="PF12146">
    <property type="entry name" value="Hydrolase_4"/>
    <property type="match status" value="1"/>
</dbReference>
<dbReference type="Pfam" id="PF07833">
    <property type="entry name" value="Cu_amine_oxidN1"/>
    <property type="match status" value="1"/>
</dbReference>
<dbReference type="InterPro" id="IPR036582">
    <property type="entry name" value="Mao_N_sf"/>
</dbReference>
<dbReference type="PANTHER" id="PTHR43265">
    <property type="entry name" value="ESTERASE ESTD"/>
    <property type="match status" value="1"/>
</dbReference>
<dbReference type="InterPro" id="IPR029058">
    <property type="entry name" value="AB_hydrolase_fold"/>
</dbReference>
<feature type="domain" description="Copper amine oxidase-like N-terminal" evidence="2">
    <location>
        <begin position="42"/>
        <end position="109"/>
    </location>
</feature>
<dbReference type="EMBL" id="FXAZ01000002">
    <property type="protein sequence ID" value="SMG36398.1"/>
    <property type="molecule type" value="Genomic_DNA"/>
</dbReference>
<keyword evidence="1" id="KW-0732">Signal</keyword>
<dbReference type="STRING" id="1852522.SAMN06295960_2108"/>
<gene>
    <name evidence="4" type="ORF">SAMN06295960_2108</name>
</gene>